<dbReference type="InterPro" id="IPR050566">
    <property type="entry name" value="Deoxyribonucleoside_kinase"/>
</dbReference>
<dbReference type="AlphaFoldDB" id="A0AAV7C197"/>
<keyword evidence="4" id="KW-0547">Nucleotide-binding</keyword>
<evidence type="ECO:0000313" key="11">
    <source>
        <dbReference type="EMBL" id="KAG8578399.1"/>
    </source>
</evidence>
<dbReference type="Proteomes" id="UP000824782">
    <property type="component" value="Unassembled WGS sequence"/>
</dbReference>
<keyword evidence="6" id="KW-0067">ATP-binding</keyword>
<dbReference type="PANTHER" id="PTHR10513:SF8">
    <property type="entry name" value="DEOXYGUANOSINE KINASE, MITOCHONDRIAL"/>
    <property type="match status" value="1"/>
</dbReference>
<dbReference type="GO" id="GO:0005739">
    <property type="term" value="C:mitochondrion"/>
    <property type="evidence" value="ECO:0007669"/>
    <property type="project" value="TreeGrafter"/>
</dbReference>
<evidence type="ECO:0000256" key="1">
    <source>
        <dbReference type="ARBA" id="ARBA00007420"/>
    </source>
</evidence>
<dbReference type="Gene3D" id="3.40.50.300">
    <property type="entry name" value="P-loop containing nucleotide triphosphate hydrolases"/>
    <property type="match status" value="1"/>
</dbReference>
<evidence type="ECO:0000256" key="8">
    <source>
        <dbReference type="ARBA" id="ARBA00047656"/>
    </source>
</evidence>
<keyword evidence="5" id="KW-0418">Kinase</keyword>
<dbReference type="CDD" id="cd01673">
    <property type="entry name" value="dNK"/>
    <property type="match status" value="1"/>
</dbReference>
<evidence type="ECO:0000256" key="6">
    <source>
        <dbReference type="ARBA" id="ARBA00022840"/>
    </source>
</evidence>
<dbReference type="GO" id="GO:0004138">
    <property type="term" value="F:deoxyguanosine kinase activity"/>
    <property type="evidence" value="ECO:0007669"/>
    <property type="project" value="UniProtKB-EC"/>
</dbReference>
<dbReference type="EMBL" id="WNYA01000004">
    <property type="protein sequence ID" value="KAG8578399.1"/>
    <property type="molecule type" value="Genomic_DNA"/>
</dbReference>
<dbReference type="InterPro" id="IPR031314">
    <property type="entry name" value="DNK_dom"/>
</dbReference>
<evidence type="ECO:0000256" key="5">
    <source>
        <dbReference type="ARBA" id="ARBA00022777"/>
    </source>
</evidence>
<proteinExistence type="inferred from homology"/>
<comment type="subunit">
    <text evidence="2">Homodimer.</text>
</comment>
<dbReference type="FunFam" id="3.40.50.300:FF:000461">
    <property type="entry name" value="Deoxycytidine kinase"/>
    <property type="match status" value="1"/>
</dbReference>
<comment type="catalytic activity">
    <reaction evidence="8">
        <text>2'-deoxyguanosine + ATP = dGMP + ADP + H(+)</text>
        <dbReference type="Rhea" id="RHEA:19201"/>
        <dbReference type="ChEBI" id="CHEBI:15378"/>
        <dbReference type="ChEBI" id="CHEBI:17172"/>
        <dbReference type="ChEBI" id="CHEBI:30616"/>
        <dbReference type="ChEBI" id="CHEBI:57673"/>
        <dbReference type="ChEBI" id="CHEBI:456216"/>
        <dbReference type="EC" id="2.7.1.113"/>
    </reaction>
</comment>
<organism evidence="11 12">
    <name type="scientific">Engystomops pustulosus</name>
    <name type="common">Tungara frog</name>
    <name type="synonym">Physalaemus pustulosus</name>
    <dbReference type="NCBI Taxonomy" id="76066"/>
    <lineage>
        <taxon>Eukaryota</taxon>
        <taxon>Metazoa</taxon>
        <taxon>Chordata</taxon>
        <taxon>Craniata</taxon>
        <taxon>Vertebrata</taxon>
        <taxon>Euteleostomi</taxon>
        <taxon>Amphibia</taxon>
        <taxon>Batrachia</taxon>
        <taxon>Anura</taxon>
        <taxon>Neobatrachia</taxon>
        <taxon>Hyloidea</taxon>
        <taxon>Leptodactylidae</taxon>
        <taxon>Leiuperinae</taxon>
        <taxon>Engystomops</taxon>
    </lineage>
</organism>
<dbReference type="InterPro" id="IPR027417">
    <property type="entry name" value="P-loop_NTPase"/>
</dbReference>
<dbReference type="PANTHER" id="PTHR10513">
    <property type="entry name" value="DEOXYNUCLEOSIDE KINASE"/>
    <property type="match status" value="1"/>
</dbReference>
<evidence type="ECO:0000256" key="4">
    <source>
        <dbReference type="ARBA" id="ARBA00022741"/>
    </source>
</evidence>
<protein>
    <recommendedName>
        <fullName evidence="7">deoxyguanosine kinase</fullName>
        <ecNumber evidence="7">2.7.1.113</ecNumber>
    </recommendedName>
</protein>
<reference evidence="11" key="1">
    <citation type="thesis" date="2020" institute="ProQuest LLC" country="789 East Eisenhower Parkway, Ann Arbor, MI, USA">
        <title>Comparative Genomics and Chromosome Evolution.</title>
        <authorList>
            <person name="Mudd A.B."/>
        </authorList>
    </citation>
    <scope>NUCLEOTIDE SEQUENCE</scope>
    <source>
        <strain evidence="11">237g6f4</strain>
        <tissue evidence="11">Blood</tissue>
    </source>
</reference>
<keyword evidence="12" id="KW-1185">Reference proteome</keyword>
<dbReference type="GO" id="GO:0005524">
    <property type="term" value="F:ATP binding"/>
    <property type="evidence" value="ECO:0007669"/>
    <property type="project" value="UniProtKB-KW"/>
</dbReference>
<evidence type="ECO:0000256" key="9">
    <source>
        <dbReference type="SAM" id="MobiDB-lite"/>
    </source>
</evidence>
<dbReference type="Pfam" id="PF01712">
    <property type="entry name" value="dNK"/>
    <property type="match status" value="1"/>
</dbReference>
<evidence type="ECO:0000256" key="7">
    <source>
        <dbReference type="ARBA" id="ARBA00039043"/>
    </source>
</evidence>
<evidence type="ECO:0000313" key="12">
    <source>
        <dbReference type="Proteomes" id="UP000824782"/>
    </source>
</evidence>
<accession>A0AAV7C197</accession>
<keyword evidence="3" id="KW-0808">Transferase</keyword>
<sequence length="350" mass="40567">MTPVLCHILHLQVRAGDQRSQDGSNGVADPPSLVVERLSRCARIVLDQMMEFRLLIPMLCPKSIRLLNTRTLVYNIWRLMETSPCRGGSEHMAGMSQRSLHPQATDNSTKPGKTIKKLSVEGNIAAGKSTFLRLLCSVQQEWSLMAEPLRKWQQVHSTSQQKMDNLLQLLYDDPTRWSYTFQTLSCMSRFKAQIETPPEHLLKQQDPVQIFERSLYSDRFVFAKALFELGHLNEIEWTLYQEWHSFLIEEFGKRAALDGIIYLRASPEKCFERLQKRARKEEKTVTVSYLKKLHDQHEGWLMEKAADISFQHIRDIPVLVLEVDEEFEDDASVREHLCHKVKEFVASLKG</sequence>
<feature type="compositionally biased region" description="Polar residues" evidence="9">
    <location>
        <begin position="96"/>
        <end position="111"/>
    </location>
</feature>
<gene>
    <name evidence="11" type="ORF">GDO81_010477</name>
</gene>
<dbReference type="SUPFAM" id="SSF52540">
    <property type="entry name" value="P-loop containing nucleoside triphosphate hydrolases"/>
    <property type="match status" value="1"/>
</dbReference>
<dbReference type="EC" id="2.7.1.113" evidence="7"/>
<feature type="region of interest" description="Disordered" evidence="9">
    <location>
        <begin position="88"/>
        <end position="114"/>
    </location>
</feature>
<evidence type="ECO:0000256" key="3">
    <source>
        <dbReference type="ARBA" id="ARBA00022679"/>
    </source>
</evidence>
<comment type="caution">
    <text evidence="11">The sequence shown here is derived from an EMBL/GenBank/DDBJ whole genome shotgun (WGS) entry which is preliminary data.</text>
</comment>
<name>A0AAV7C197_ENGPU</name>
<feature type="domain" description="Deoxynucleoside kinase" evidence="10">
    <location>
        <begin position="118"/>
        <end position="345"/>
    </location>
</feature>
<comment type="similarity">
    <text evidence="1">Belongs to the DCK/DGK family.</text>
</comment>
<evidence type="ECO:0000259" key="10">
    <source>
        <dbReference type="Pfam" id="PF01712"/>
    </source>
</evidence>
<evidence type="ECO:0000256" key="2">
    <source>
        <dbReference type="ARBA" id="ARBA00011738"/>
    </source>
</evidence>